<dbReference type="Proteomes" id="UP000368032">
    <property type="component" value="Unassembled WGS sequence"/>
</dbReference>
<dbReference type="InterPro" id="IPR034683">
    <property type="entry name" value="IspD/TarI"/>
</dbReference>
<proteinExistence type="predicted"/>
<dbReference type="FunFam" id="3.90.550.10:FF:000003">
    <property type="entry name" value="2-C-methyl-D-erythritol 4-phosphate cytidylyltransferase"/>
    <property type="match status" value="1"/>
</dbReference>
<dbReference type="GO" id="GO:0047349">
    <property type="term" value="F:D-ribitol-5-phosphate cytidylyltransferase activity"/>
    <property type="evidence" value="ECO:0007669"/>
    <property type="project" value="UniProtKB-EC"/>
</dbReference>
<dbReference type="PANTHER" id="PTHR43015">
    <property type="entry name" value="D-RIBITOL-5-PHOSPHATE CYTIDYLYLTRANSFERASE"/>
    <property type="match status" value="1"/>
</dbReference>
<dbReference type="Pfam" id="PF01128">
    <property type="entry name" value="IspD"/>
    <property type="match status" value="1"/>
</dbReference>
<accession>A0A5K1IT71</accession>
<dbReference type="AlphaFoldDB" id="A0A5K1IT71"/>
<evidence type="ECO:0000313" key="3">
    <source>
        <dbReference type="EMBL" id="VWL91903.1"/>
    </source>
</evidence>
<reference evidence="3 4" key="1">
    <citation type="submission" date="2019-10" db="EMBL/GenBank/DDBJ databases">
        <authorList>
            <person name="Wolf R A."/>
        </authorList>
    </citation>
    <scope>NUCLEOTIDE SEQUENCE [LARGE SCALE GENOMIC DNA]</scope>
    <source>
        <strain evidence="3">Collinsella_aerofaciens_DSM_13712</strain>
    </source>
</reference>
<dbReference type="RefSeq" id="WP_152067628.1">
    <property type="nucleotide sequence ID" value="NZ_CABWIF010000008.1"/>
</dbReference>
<dbReference type="InterPro" id="IPR018294">
    <property type="entry name" value="ISPD_synthase_CS"/>
</dbReference>
<name>A0A5K1IT71_9ACTN</name>
<evidence type="ECO:0000256" key="2">
    <source>
        <dbReference type="ARBA" id="ARBA00022695"/>
    </source>
</evidence>
<evidence type="ECO:0000256" key="1">
    <source>
        <dbReference type="ARBA" id="ARBA00022679"/>
    </source>
</evidence>
<dbReference type="GO" id="GO:0050518">
    <property type="term" value="F:2-C-methyl-D-erythritol 4-phosphate cytidylyltransferase activity"/>
    <property type="evidence" value="ECO:0007669"/>
    <property type="project" value="UniProtKB-ARBA"/>
</dbReference>
<sequence>MACNDLKCYAVIFAGGVGSRMRGAKVPKQFLELGGKPIIAHTIDHFEKHPLVAGVVVVCVASGMDHMREIVEGAHYSKVLSIVPGGETGQDSIFNGLSELNRLGVTGEDSIVLIHDGVRPLIDEQTITACIDSVSQYGPTATVAPSPETIIEEENGVVERVVDRSRCKLARAPQGFKFNDIYAEHLRARKEGRHDFIDSISLMAHYGHKAHTVEGPADNIKVTTQRDFFAFKGFVDYKEMEQLWPL</sequence>
<dbReference type="SUPFAM" id="SSF53448">
    <property type="entry name" value="Nucleotide-diphospho-sugar transferases"/>
    <property type="match status" value="1"/>
</dbReference>
<dbReference type="InterPro" id="IPR029044">
    <property type="entry name" value="Nucleotide-diphossugar_trans"/>
</dbReference>
<keyword evidence="2 3" id="KW-0548">Nucleotidyltransferase</keyword>
<keyword evidence="1 3" id="KW-0808">Transferase</keyword>
<dbReference type="CDD" id="cd02516">
    <property type="entry name" value="CDP-ME_synthetase"/>
    <property type="match status" value="1"/>
</dbReference>
<protein>
    <submittedName>
        <fullName evidence="3">Ribitol-5-phosphate cytidylyltransferase</fullName>
        <ecNumber evidence="3">2.7.7.40</ecNumber>
    </submittedName>
</protein>
<dbReference type="GO" id="GO:0008299">
    <property type="term" value="P:isoprenoid biosynthetic process"/>
    <property type="evidence" value="ECO:0007669"/>
    <property type="project" value="InterPro"/>
</dbReference>
<dbReference type="PANTHER" id="PTHR43015:SF1">
    <property type="entry name" value="D-RIBITOL-5-PHOSPHATE CYTIDYLYLTRANSFERASE"/>
    <property type="match status" value="1"/>
</dbReference>
<organism evidence="3 4">
    <name type="scientific">Collinsella aerofaciens</name>
    <dbReference type="NCBI Taxonomy" id="74426"/>
    <lineage>
        <taxon>Bacteria</taxon>
        <taxon>Bacillati</taxon>
        <taxon>Actinomycetota</taxon>
        <taxon>Coriobacteriia</taxon>
        <taxon>Coriobacteriales</taxon>
        <taxon>Coriobacteriaceae</taxon>
        <taxon>Collinsella</taxon>
    </lineage>
</organism>
<gene>
    <name evidence="3" type="primary">tarI</name>
    <name evidence="3" type="ORF">CKJAJONC_01549</name>
</gene>
<evidence type="ECO:0000313" key="4">
    <source>
        <dbReference type="Proteomes" id="UP000368032"/>
    </source>
</evidence>
<dbReference type="EMBL" id="CABWIF010000008">
    <property type="protein sequence ID" value="VWL91903.1"/>
    <property type="molecule type" value="Genomic_DNA"/>
</dbReference>
<dbReference type="Gene3D" id="3.90.550.10">
    <property type="entry name" value="Spore Coat Polysaccharide Biosynthesis Protein SpsA, Chain A"/>
    <property type="match status" value="1"/>
</dbReference>
<dbReference type="EC" id="2.7.7.40" evidence="3"/>
<dbReference type="PROSITE" id="PS01295">
    <property type="entry name" value="ISPD"/>
    <property type="match status" value="1"/>
</dbReference>
<dbReference type="GO" id="GO:0005829">
    <property type="term" value="C:cytosol"/>
    <property type="evidence" value="ECO:0007669"/>
    <property type="project" value="TreeGrafter"/>
</dbReference>